<organism evidence="1">
    <name type="scientific">marine sediment metagenome</name>
    <dbReference type="NCBI Taxonomy" id="412755"/>
    <lineage>
        <taxon>unclassified sequences</taxon>
        <taxon>metagenomes</taxon>
        <taxon>ecological metagenomes</taxon>
    </lineage>
</organism>
<name>X1FSH3_9ZZZZ</name>
<gene>
    <name evidence="1" type="ORF">S03H2_37225</name>
</gene>
<feature type="non-terminal residue" evidence="1">
    <location>
        <position position="247"/>
    </location>
</feature>
<evidence type="ECO:0000313" key="1">
    <source>
        <dbReference type="EMBL" id="GAH47937.1"/>
    </source>
</evidence>
<proteinExistence type="predicted"/>
<protein>
    <submittedName>
        <fullName evidence="1">Uncharacterized protein</fullName>
    </submittedName>
</protein>
<sequence length="247" mass="28318">MYYNYSSSCWEDFKGALRAENYGANNAVWDPGTTSDNFIVYLQDPTVNNFVPIFNENDITVKNPILIKNINNNTISNGIMKLAFISYVLPGNFSKDENGNYFSYEREDPQVPIEISQEVEIYECLAIGETVEIMFPDSAIKTSLSLNENFRANLSLIDNLGEIVAVRGKYIDKDSIEYEYSIFSYWITSDNELAFNSPMKYLFSSVEIEYIPEIELVFSHGRYYLPNSSYVGGYNFTQPFLVTNLKD</sequence>
<dbReference type="EMBL" id="BARU01022892">
    <property type="protein sequence ID" value="GAH47937.1"/>
    <property type="molecule type" value="Genomic_DNA"/>
</dbReference>
<accession>X1FSH3</accession>
<comment type="caution">
    <text evidence="1">The sequence shown here is derived from an EMBL/GenBank/DDBJ whole genome shotgun (WGS) entry which is preliminary data.</text>
</comment>
<dbReference type="AlphaFoldDB" id="X1FSH3"/>
<reference evidence="1" key="1">
    <citation type="journal article" date="2014" name="Front. Microbiol.">
        <title>High frequency of phylogenetically diverse reductive dehalogenase-homologous genes in deep subseafloor sedimentary metagenomes.</title>
        <authorList>
            <person name="Kawai M."/>
            <person name="Futagami T."/>
            <person name="Toyoda A."/>
            <person name="Takaki Y."/>
            <person name="Nishi S."/>
            <person name="Hori S."/>
            <person name="Arai W."/>
            <person name="Tsubouchi T."/>
            <person name="Morono Y."/>
            <person name="Uchiyama I."/>
            <person name="Ito T."/>
            <person name="Fujiyama A."/>
            <person name="Inagaki F."/>
            <person name="Takami H."/>
        </authorList>
    </citation>
    <scope>NUCLEOTIDE SEQUENCE</scope>
    <source>
        <strain evidence="1">Expedition CK06-06</strain>
    </source>
</reference>